<gene>
    <name evidence="3" type="ORF">SAMN02745673_02033</name>
</gene>
<sequence length="136" mass="14354">MAALSPLTVPRWRAFLRDYSSRYWTSTALRNLERTGVAHLVPSEAQRASGWLGGAPASEEEIAAVEERSGGRLSPSYRDFLWATNGFTGIGRVALLPVEQVGWFPDALPGVGAGAPPPGPRAAPALPADRTDDGGG</sequence>
<feature type="region of interest" description="Disordered" evidence="1">
    <location>
        <begin position="109"/>
        <end position="136"/>
    </location>
</feature>
<reference evidence="3 4" key="1">
    <citation type="submission" date="2017-02" db="EMBL/GenBank/DDBJ databases">
        <authorList>
            <person name="Peterson S.W."/>
        </authorList>
    </citation>
    <scope>NUCLEOTIDE SEQUENCE [LARGE SCALE GENOMIC DNA]</scope>
    <source>
        <strain evidence="3 4">DSM 45154</strain>
    </source>
</reference>
<dbReference type="InterPro" id="IPR037883">
    <property type="entry name" value="Knr4/Smi1-like_sf"/>
</dbReference>
<keyword evidence="4" id="KW-1185">Reference proteome</keyword>
<dbReference type="Proteomes" id="UP000190637">
    <property type="component" value="Unassembled WGS sequence"/>
</dbReference>
<dbReference type="SUPFAM" id="SSF160631">
    <property type="entry name" value="SMI1/KNR4-like"/>
    <property type="match status" value="1"/>
</dbReference>
<accession>A0A1T4PWC2</accession>
<dbReference type="OrthoDB" id="458118at2"/>
<evidence type="ECO:0000256" key="1">
    <source>
        <dbReference type="SAM" id="MobiDB-lite"/>
    </source>
</evidence>
<dbReference type="Pfam" id="PF09346">
    <property type="entry name" value="SMI1_KNR4"/>
    <property type="match status" value="1"/>
</dbReference>
<dbReference type="AlphaFoldDB" id="A0A1T4PWC2"/>
<name>A0A1T4PWC2_9ACTN</name>
<dbReference type="Gene3D" id="3.40.1580.10">
    <property type="entry name" value="SMI1/KNR4-like"/>
    <property type="match status" value="1"/>
</dbReference>
<dbReference type="EMBL" id="FUWS01000004">
    <property type="protein sequence ID" value="SJZ95676.1"/>
    <property type="molecule type" value="Genomic_DNA"/>
</dbReference>
<proteinExistence type="predicted"/>
<protein>
    <recommendedName>
        <fullName evidence="2">Knr4/Smi1-like domain-containing protein</fullName>
    </recommendedName>
</protein>
<evidence type="ECO:0000259" key="2">
    <source>
        <dbReference type="Pfam" id="PF09346"/>
    </source>
</evidence>
<organism evidence="3 4">
    <name type="scientific">Marinactinospora thermotolerans DSM 45154</name>
    <dbReference type="NCBI Taxonomy" id="1122192"/>
    <lineage>
        <taxon>Bacteria</taxon>
        <taxon>Bacillati</taxon>
        <taxon>Actinomycetota</taxon>
        <taxon>Actinomycetes</taxon>
        <taxon>Streptosporangiales</taxon>
        <taxon>Nocardiopsidaceae</taxon>
        <taxon>Marinactinospora</taxon>
    </lineage>
</organism>
<dbReference type="RefSeq" id="WP_078761337.1">
    <property type="nucleotide sequence ID" value="NZ_FUWS01000004.1"/>
</dbReference>
<dbReference type="InterPro" id="IPR018958">
    <property type="entry name" value="Knr4/Smi1-like_dom"/>
</dbReference>
<feature type="domain" description="Knr4/Smi1-like" evidence="2">
    <location>
        <begin position="56"/>
        <end position="99"/>
    </location>
</feature>
<dbReference type="STRING" id="1122192.SAMN02745673_02033"/>
<evidence type="ECO:0000313" key="4">
    <source>
        <dbReference type="Proteomes" id="UP000190637"/>
    </source>
</evidence>
<evidence type="ECO:0000313" key="3">
    <source>
        <dbReference type="EMBL" id="SJZ95676.1"/>
    </source>
</evidence>